<evidence type="ECO:0000313" key="1">
    <source>
        <dbReference type="EMBL" id="MBD3365187.1"/>
    </source>
</evidence>
<dbReference type="AlphaFoldDB" id="A0A9D5QDK5"/>
<organism evidence="1 2">
    <name type="scientific">candidate division WOR-3 bacterium</name>
    <dbReference type="NCBI Taxonomy" id="2052148"/>
    <lineage>
        <taxon>Bacteria</taxon>
        <taxon>Bacteria division WOR-3</taxon>
    </lineage>
</organism>
<accession>A0A9D5QDK5</accession>
<evidence type="ECO:0000313" key="2">
    <source>
        <dbReference type="Proteomes" id="UP000630660"/>
    </source>
</evidence>
<protein>
    <submittedName>
        <fullName evidence="1">Uncharacterized protein</fullName>
    </submittedName>
</protein>
<comment type="caution">
    <text evidence="1">The sequence shown here is derived from an EMBL/GenBank/DDBJ whole genome shotgun (WGS) entry which is preliminary data.</text>
</comment>
<name>A0A9D5QDK5_UNCW3</name>
<gene>
    <name evidence="1" type="ORF">GF359_08225</name>
</gene>
<dbReference type="EMBL" id="WJKJ01000274">
    <property type="protein sequence ID" value="MBD3365187.1"/>
    <property type="molecule type" value="Genomic_DNA"/>
</dbReference>
<proteinExistence type="predicted"/>
<reference evidence="1" key="1">
    <citation type="submission" date="2019-11" db="EMBL/GenBank/DDBJ databases">
        <title>Microbial mats filling the niche in hypersaline microbial mats.</title>
        <authorList>
            <person name="Wong H.L."/>
            <person name="Macleod F.I."/>
            <person name="White R.A. III"/>
            <person name="Burns B.P."/>
        </authorList>
    </citation>
    <scope>NUCLEOTIDE SEQUENCE</scope>
    <source>
        <strain evidence="1">Bin_327</strain>
    </source>
</reference>
<dbReference type="Proteomes" id="UP000630660">
    <property type="component" value="Unassembled WGS sequence"/>
</dbReference>
<sequence length="95" mass="11147">MINVEKPTPVDVVSALISLNYNITEHNSQRLILSDSRHRVPINKTLFTRFAEPILRRWLELAFAEQDEELLLEKMVLNKSVARVMQWLETPSVRF</sequence>